<keyword evidence="5 6" id="KW-0472">Membrane</keyword>
<dbReference type="OrthoDB" id="1493331at2"/>
<dbReference type="AlphaFoldDB" id="E4T4P0"/>
<dbReference type="InterPro" id="IPR022791">
    <property type="entry name" value="L-PG_synthase/AglD"/>
</dbReference>
<comment type="subcellular location">
    <subcellularLocation>
        <location evidence="1">Cell membrane</location>
        <topology evidence="1">Multi-pass membrane protein</topology>
    </subcellularLocation>
</comment>
<feature type="transmembrane region" description="Helical" evidence="6">
    <location>
        <begin position="43"/>
        <end position="67"/>
    </location>
</feature>
<evidence type="ECO:0000256" key="4">
    <source>
        <dbReference type="ARBA" id="ARBA00022989"/>
    </source>
</evidence>
<dbReference type="RefSeq" id="WP_013445053.1">
    <property type="nucleotide sequence ID" value="NC_014734.1"/>
</dbReference>
<gene>
    <name evidence="7" type="ordered locus">Palpr_1538</name>
</gene>
<reference key="1">
    <citation type="submission" date="2010-11" db="EMBL/GenBank/DDBJ databases">
        <title>The complete genome of Paludibacter propionicigenes DSM 17365.</title>
        <authorList>
            <consortium name="US DOE Joint Genome Institute (JGI-PGF)"/>
            <person name="Lucas S."/>
            <person name="Copeland A."/>
            <person name="Lapidus A."/>
            <person name="Bruce D."/>
            <person name="Goodwin L."/>
            <person name="Pitluck S."/>
            <person name="Kyrpides N."/>
            <person name="Mavromatis K."/>
            <person name="Ivanova N."/>
            <person name="Munk A.C."/>
            <person name="Brettin T."/>
            <person name="Detter J.C."/>
            <person name="Han C."/>
            <person name="Tapia R."/>
            <person name="Land M."/>
            <person name="Hauser L."/>
            <person name="Markowitz V."/>
            <person name="Cheng J.-F."/>
            <person name="Hugenholtz P."/>
            <person name="Woyke T."/>
            <person name="Wu D."/>
            <person name="Gronow S."/>
            <person name="Wellnitz S."/>
            <person name="Brambilla E."/>
            <person name="Klenk H.-P."/>
            <person name="Eisen J.A."/>
        </authorList>
    </citation>
    <scope>NUCLEOTIDE SEQUENCE</scope>
    <source>
        <strain>WB4</strain>
    </source>
</reference>
<protein>
    <recommendedName>
        <fullName evidence="9">Integral membrane protein</fullName>
    </recommendedName>
</protein>
<feature type="transmembrane region" description="Helical" evidence="6">
    <location>
        <begin position="309"/>
        <end position="339"/>
    </location>
</feature>
<keyword evidence="2" id="KW-1003">Cell membrane</keyword>
<dbReference type="HOGENOM" id="CLU_059719_0_0_10"/>
<feature type="transmembrane region" description="Helical" evidence="6">
    <location>
        <begin position="130"/>
        <end position="153"/>
    </location>
</feature>
<proteinExistence type="predicted"/>
<dbReference type="PANTHER" id="PTHR37693">
    <property type="entry name" value="PHOSPHATIDYLGLYCEROL LYSYLTRANSFERASE"/>
    <property type="match status" value="1"/>
</dbReference>
<dbReference type="NCBIfam" id="TIGR00374">
    <property type="entry name" value="flippase-like domain"/>
    <property type="match status" value="1"/>
</dbReference>
<feature type="transmembrane region" description="Helical" evidence="6">
    <location>
        <begin position="94"/>
        <end position="118"/>
    </location>
</feature>
<dbReference type="GO" id="GO:0005886">
    <property type="term" value="C:plasma membrane"/>
    <property type="evidence" value="ECO:0007669"/>
    <property type="project" value="UniProtKB-SubCell"/>
</dbReference>
<evidence type="ECO:0000256" key="1">
    <source>
        <dbReference type="ARBA" id="ARBA00004651"/>
    </source>
</evidence>
<keyword evidence="4 6" id="KW-1133">Transmembrane helix</keyword>
<keyword evidence="3 6" id="KW-0812">Transmembrane</keyword>
<evidence type="ECO:0000256" key="6">
    <source>
        <dbReference type="SAM" id="Phobius"/>
    </source>
</evidence>
<evidence type="ECO:0000313" key="8">
    <source>
        <dbReference type="Proteomes" id="UP000008718"/>
    </source>
</evidence>
<feature type="transmembrane region" description="Helical" evidence="6">
    <location>
        <begin position="165"/>
        <end position="192"/>
    </location>
</feature>
<dbReference type="KEGG" id="ppn:Palpr_1538"/>
<dbReference type="Proteomes" id="UP000008718">
    <property type="component" value="Chromosome"/>
</dbReference>
<dbReference type="EMBL" id="CP002345">
    <property type="protein sequence ID" value="ADQ79684.1"/>
    <property type="molecule type" value="Genomic_DNA"/>
</dbReference>
<dbReference type="eggNOG" id="COG0392">
    <property type="taxonomic scope" value="Bacteria"/>
</dbReference>
<accession>E4T4P0</accession>
<reference evidence="7 8" key="2">
    <citation type="journal article" date="2011" name="Stand. Genomic Sci.">
        <title>Complete genome sequence of Paludibacter propionicigenes type strain (WB4).</title>
        <authorList>
            <person name="Gronow S."/>
            <person name="Munk C."/>
            <person name="Lapidus A."/>
            <person name="Nolan M."/>
            <person name="Lucas S."/>
            <person name="Hammon N."/>
            <person name="Deshpande S."/>
            <person name="Cheng J.F."/>
            <person name="Tapia R."/>
            <person name="Han C."/>
            <person name="Goodwin L."/>
            <person name="Pitluck S."/>
            <person name="Liolios K."/>
            <person name="Ivanova N."/>
            <person name="Mavromatis K."/>
            <person name="Mikhailova N."/>
            <person name="Pati A."/>
            <person name="Chen A."/>
            <person name="Palaniappan K."/>
            <person name="Land M."/>
            <person name="Hauser L."/>
            <person name="Chang Y.J."/>
            <person name="Jeffries C.D."/>
            <person name="Brambilla E."/>
            <person name="Rohde M."/>
            <person name="Goker M."/>
            <person name="Detter J.C."/>
            <person name="Woyke T."/>
            <person name="Bristow J."/>
            <person name="Eisen J.A."/>
            <person name="Markowitz V."/>
            <person name="Hugenholtz P."/>
            <person name="Kyrpides N.C."/>
            <person name="Klenk H.P."/>
        </authorList>
    </citation>
    <scope>NUCLEOTIDE SEQUENCE [LARGE SCALE GENOMIC DNA]</scope>
    <source>
        <strain evidence="8">DSM 17365 / JCM 13257 / WB4</strain>
    </source>
</reference>
<dbReference type="Pfam" id="PF03706">
    <property type="entry name" value="LPG_synthase_TM"/>
    <property type="match status" value="1"/>
</dbReference>
<evidence type="ECO:0008006" key="9">
    <source>
        <dbReference type="Google" id="ProtNLM"/>
    </source>
</evidence>
<sequence length="356" mass="41036">METITQTGAKNPTRPFQIYQVLVPILLGLVVIGWLFLSEFDPAVFFSFDFNVLSILFILLAFILMLMRDFGMMWRFRLLTEKDLSWRQAFHINILSEFTSAVTPAAVGGSSLVVIFLIKEGINAGRSTTIMFVNLFLDELFFLIVSPIVFLFIPLNQLFNSSSVIVSTFFIVFTGLYIMRLIWTGILFIGIFKRPVWIKNMLLTLFKLPVLRRWYSNVELLTNNLIQASIDIGKHPFNFWVKAFGMTLLTWSARFLVVNAVFMAFKPVHINHLVVFARQLILWVFMVVSPTPGGSGVSEYAFKEYYSDIFSSASAIIFVTLVWRLISYYLYLLLGILIIPNWIKKSFSKSNRNQHF</sequence>
<name>E4T4P0_PALPW</name>
<evidence type="ECO:0000256" key="5">
    <source>
        <dbReference type="ARBA" id="ARBA00023136"/>
    </source>
</evidence>
<organism evidence="7 8">
    <name type="scientific">Paludibacter propionicigenes (strain DSM 17365 / JCM 13257 / WB4)</name>
    <dbReference type="NCBI Taxonomy" id="694427"/>
    <lineage>
        <taxon>Bacteria</taxon>
        <taxon>Pseudomonadati</taxon>
        <taxon>Bacteroidota</taxon>
        <taxon>Bacteroidia</taxon>
        <taxon>Bacteroidales</taxon>
        <taxon>Paludibacteraceae</taxon>
        <taxon>Paludibacter</taxon>
    </lineage>
</organism>
<dbReference type="STRING" id="694427.Palpr_1538"/>
<evidence type="ECO:0000313" key="7">
    <source>
        <dbReference type="EMBL" id="ADQ79684.1"/>
    </source>
</evidence>
<feature type="transmembrane region" description="Helical" evidence="6">
    <location>
        <begin position="243"/>
        <end position="265"/>
    </location>
</feature>
<evidence type="ECO:0000256" key="3">
    <source>
        <dbReference type="ARBA" id="ARBA00022692"/>
    </source>
</evidence>
<evidence type="ECO:0000256" key="2">
    <source>
        <dbReference type="ARBA" id="ARBA00022475"/>
    </source>
</evidence>
<feature type="transmembrane region" description="Helical" evidence="6">
    <location>
        <begin position="18"/>
        <end position="37"/>
    </location>
</feature>
<keyword evidence="8" id="KW-1185">Reference proteome</keyword>
<dbReference type="PANTHER" id="PTHR37693:SF1">
    <property type="entry name" value="INTEGRAL MEMBRANE PROTEIN"/>
    <property type="match status" value="1"/>
</dbReference>